<gene>
    <name evidence="4" type="ORF">JX265_000365</name>
</gene>
<organism evidence="4 5">
    <name type="scientific">Neoarthrinium moseri</name>
    <dbReference type="NCBI Taxonomy" id="1658444"/>
    <lineage>
        <taxon>Eukaryota</taxon>
        <taxon>Fungi</taxon>
        <taxon>Dikarya</taxon>
        <taxon>Ascomycota</taxon>
        <taxon>Pezizomycotina</taxon>
        <taxon>Sordariomycetes</taxon>
        <taxon>Xylariomycetidae</taxon>
        <taxon>Amphisphaeriales</taxon>
        <taxon>Apiosporaceae</taxon>
        <taxon>Neoarthrinium</taxon>
    </lineage>
</organism>
<dbReference type="OrthoDB" id="6132182at2759"/>
<dbReference type="PROSITE" id="PS00498">
    <property type="entry name" value="TYROSINASE_2"/>
    <property type="match status" value="1"/>
</dbReference>
<evidence type="ECO:0000259" key="3">
    <source>
        <dbReference type="PROSITE" id="PS00498"/>
    </source>
</evidence>
<evidence type="ECO:0000256" key="1">
    <source>
        <dbReference type="ARBA" id="ARBA00022723"/>
    </source>
</evidence>
<dbReference type="PROSITE" id="PS00497">
    <property type="entry name" value="TYROSINASE_1"/>
    <property type="match status" value="1"/>
</dbReference>
<sequence length="379" mass="42437">MRFSLVFTASAASASLLRRQTFGDAPQMPDSAFPKFETVTLEDAKAGLDRLIQGLVQPLNLTGDAPVESKEPETSNFRVMAATAQSAQSDACRANPNIRFEWREYSDSDRLAFVRAVKCLMNKPPSGNFPPARSRYEDFVRIHQDYMPNVHNNAKFLIWHRYYLWTFEQVLRSECGFDRAMVWWDETKDAGRFGQSDMFTNPAYFGSMPARDANGNPTCINDGEFAGLIANIGPGNSQTSHCLARGVNEADTAQCNTDFINYCNQRTSYADYESCLEYGPHGYGHNGIGGVMADVWASPSDPVFWMHHSFIDHSWRIWQNLDGNRILNIDGVDAAGNALTLDTMVYMGGIRPDVRVRDIIDTLGGVSIGGVPFCYRYTY</sequence>
<evidence type="ECO:0000313" key="5">
    <source>
        <dbReference type="Proteomes" id="UP000829685"/>
    </source>
</evidence>
<reference evidence="4" key="1">
    <citation type="submission" date="2021-03" db="EMBL/GenBank/DDBJ databases">
        <title>Revisited historic fungal species revealed as producer of novel bioactive compounds through whole genome sequencing and comparative genomics.</title>
        <authorList>
            <person name="Vignolle G.A."/>
            <person name="Hochenegger N."/>
            <person name="Mach R.L."/>
            <person name="Mach-Aigner A.R."/>
            <person name="Javad Rahimi M."/>
            <person name="Salim K.A."/>
            <person name="Chan C.M."/>
            <person name="Lim L.B.L."/>
            <person name="Cai F."/>
            <person name="Druzhinina I.S."/>
            <person name="U'Ren J.M."/>
            <person name="Derntl C."/>
        </authorList>
    </citation>
    <scope>NUCLEOTIDE SEQUENCE</scope>
    <source>
        <strain evidence="4">TUCIM 5799</strain>
    </source>
</reference>
<feature type="domain" description="Tyrosinase copper-binding" evidence="2">
    <location>
        <begin position="151"/>
        <end position="168"/>
    </location>
</feature>
<dbReference type="Pfam" id="PF00264">
    <property type="entry name" value="Tyrosinase"/>
    <property type="match status" value="1"/>
</dbReference>
<dbReference type="GO" id="GO:0046872">
    <property type="term" value="F:metal ion binding"/>
    <property type="evidence" value="ECO:0007669"/>
    <property type="project" value="UniProtKB-KW"/>
</dbReference>
<dbReference type="SUPFAM" id="SSF48056">
    <property type="entry name" value="Di-copper centre-containing domain"/>
    <property type="match status" value="1"/>
</dbReference>
<keyword evidence="1" id="KW-0479">Metal-binding</keyword>
<dbReference type="GO" id="GO:0016491">
    <property type="term" value="F:oxidoreductase activity"/>
    <property type="evidence" value="ECO:0007669"/>
    <property type="project" value="InterPro"/>
</dbReference>
<accession>A0A9P9WYE5</accession>
<dbReference type="AlphaFoldDB" id="A0A9P9WYE5"/>
<comment type="caution">
    <text evidence="4">The sequence shown here is derived from an EMBL/GenBank/DDBJ whole genome shotgun (WGS) entry which is preliminary data.</text>
</comment>
<dbReference type="Proteomes" id="UP000829685">
    <property type="component" value="Unassembled WGS sequence"/>
</dbReference>
<dbReference type="InterPro" id="IPR008922">
    <property type="entry name" value="Di-copper_centre_dom_sf"/>
</dbReference>
<keyword evidence="5" id="KW-1185">Reference proteome</keyword>
<evidence type="ECO:0000259" key="2">
    <source>
        <dbReference type="PROSITE" id="PS00497"/>
    </source>
</evidence>
<name>A0A9P9WYE5_9PEZI</name>
<dbReference type="PANTHER" id="PTHR11474:SF116">
    <property type="entry name" value="TYROSINASE"/>
    <property type="match status" value="1"/>
</dbReference>
<dbReference type="PANTHER" id="PTHR11474">
    <property type="entry name" value="TYROSINASE FAMILY MEMBER"/>
    <property type="match status" value="1"/>
</dbReference>
<dbReference type="InterPro" id="IPR002227">
    <property type="entry name" value="Tyrosinase_Cu-bd"/>
</dbReference>
<dbReference type="Gene3D" id="1.10.1280.10">
    <property type="entry name" value="Di-copper center containing domain from catechol oxidase"/>
    <property type="match status" value="1"/>
</dbReference>
<dbReference type="PRINTS" id="PR00092">
    <property type="entry name" value="TYROSINASE"/>
</dbReference>
<proteinExistence type="predicted"/>
<dbReference type="EMBL" id="JAFIMR010000001">
    <property type="protein sequence ID" value="KAI1881539.1"/>
    <property type="molecule type" value="Genomic_DNA"/>
</dbReference>
<evidence type="ECO:0000313" key="4">
    <source>
        <dbReference type="EMBL" id="KAI1881539.1"/>
    </source>
</evidence>
<feature type="domain" description="Tyrosinase copper-binding" evidence="3">
    <location>
        <begin position="301"/>
        <end position="312"/>
    </location>
</feature>
<dbReference type="InterPro" id="IPR050316">
    <property type="entry name" value="Tyrosinase/Hemocyanin"/>
</dbReference>
<protein>
    <recommendedName>
        <fullName evidence="2 3">Tyrosinase copper-binding domain-containing protein</fullName>
    </recommendedName>
</protein>